<keyword evidence="2 5" id="KW-0479">Metal-binding</keyword>
<evidence type="ECO:0000256" key="6">
    <source>
        <dbReference type="RuleBase" id="RU000461"/>
    </source>
</evidence>
<evidence type="ECO:0000256" key="2">
    <source>
        <dbReference type="ARBA" id="ARBA00022723"/>
    </source>
</evidence>
<dbReference type="InterPro" id="IPR036396">
    <property type="entry name" value="Cyt_P450_sf"/>
</dbReference>
<dbReference type="PRINTS" id="PR00385">
    <property type="entry name" value="P450"/>
</dbReference>
<dbReference type="eggNOG" id="KOG0156">
    <property type="taxonomic scope" value="Eukaryota"/>
</dbReference>
<dbReference type="HOGENOM" id="CLU_001570_2_1_1"/>
<keyword evidence="4 5" id="KW-0408">Iron</keyword>
<proteinExistence type="inferred from homology"/>
<dbReference type="RefSeq" id="XP_007830768.1">
    <property type="nucleotide sequence ID" value="XM_007832577.1"/>
</dbReference>
<evidence type="ECO:0000256" key="4">
    <source>
        <dbReference type="ARBA" id="ARBA00023004"/>
    </source>
</evidence>
<dbReference type="PRINTS" id="PR00463">
    <property type="entry name" value="EP450I"/>
</dbReference>
<dbReference type="Pfam" id="PF00067">
    <property type="entry name" value="p450"/>
    <property type="match status" value="1"/>
</dbReference>
<comment type="similarity">
    <text evidence="1 6">Belongs to the cytochrome P450 family.</text>
</comment>
<keyword evidence="6" id="KW-0503">Monooxygenase</keyword>
<dbReference type="InterPro" id="IPR001128">
    <property type="entry name" value="Cyt_P450"/>
</dbReference>
<reference evidence="8" key="1">
    <citation type="journal article" date="2015" name="BMC Genomics">
        <title>Genomic and transcriptomic analysis of the endophytic fungus Pestalotiopsis fici reveals its lifestyle and high potential for synthesis of natural products.</title>
        <authorList>
            <person name="Wang X."/>
            <person name="Zhang X."/>
            <person name="Liu L."/>
            <person name="Xiang M."/>
            <person name="Wang W."/>
            <person name="Sun X."/>
            <person name="Che Y."/>
            <person name="Guo L."/>
            <person name="Liu G."/>
            <person name="Guo L."/>
            <person name="Wang C."/>
            <person name="Yin W.B."/>
            <person name="Stadler M."/>
            <person name="Zhang X."/>
            <person name="Liu X."/>
        </authorList>
    </citation>
    <scope>NUCLEOTIDE SEQUENCE [LARGE SCALE GENOMIC DNA]</scope>
    <source>
        <strain evidence="8">W106-1 / CGMCC3.15140</strain>
    </source>
</reference>
<feature type="binding site" description="axial binding residue" evidence="5">
    <location>
        <position position="449"/>
    </location>
    <ligand>
        <name>heme</name>
        <dbReference type="ChEBI" id="CHEBI:30413"/>
    </ligand>
    <ligandPart>
        <name>Fe</name>
        <dbReference type="ChEBI" id="CHEBI:18248"/>
    </ligandPart>
</feature>
<protein>
    <recommendedName>
        <fullName evidence="9">Cytochrome P450</fullName>
    </recommendedName>
</protein>
<sequence>MALLENLTESHVSVTRSATLGSVLLLFIWIAWKVTERVRSAKKYNLPNLIPGLPLVGNAHQIPASNACLHFQDLAKRHGEMFTINIGGTYWLFLNSRRVVHELLEKRAAIYSSRMNLPMAYRVISNEKRTLLMPYGDLWRRERKIMHQILDSTQANVFGPFQDIESKILLYNYLKQPESWFISHGVFSGSVIMSVVFGQRAGADNRLQELLAVAEQFVPYLEPGRSFVDNFPFLLNLPLPQSLQPWRWWGDKLYRRTRSLYEKEMNALRERMRSGVQNNCFMSQFYESGKGDEFEEDELLFIAGALIEAGTDTTRVSLTQCVAAAILWPDWVERVREQIDKVCGANAERLPTEQDAPDLPLVKAVVKESVRWKPCIGETGIPHALICDDVFEGYTIPAGTVVTWNHWANSNSPDEYTEPERFWPERFLNEDIDKPLKGHLGFGAGRRACVGYNVANSNLFIALARLLYCFEFSQPDDAPPLDTSKPLHSATTTPPFPVSIKIRSQAHQYLIERECDSISF</sequence>
<evidence type="ECO:0000313" key="8">
    <source>
        <dbReference type="Proteomes" id="UP000030651"/>
    </source>
</evidence>
<dbReference type="OMA" id="LCGTELF"/>
<keyword evidence="8" id="KW-1185">Reference proteome</keyword>
<dbReference type="CDD" id="cd11065">
    <property type="entry name" value="CYP64-like"/>
    <property type="match status" value="1"/>
</dbReference>
<name>W3XL37_PESFW</name>
<dbReference type="SUPFAM" id="SSF48264">
    <property type="entry name" value="Cytochrome P450"/>
    <property type="match status" value="1"/>
</dbReference>
<dbReference type="InterPro" id="IPR050364">
    <property type="entry name" value="Cytochrome_P450_fung"/>
</dbReference>
<dbReference type="KEGG" id="pfy:PFICI_03996"/>
<gene>
    <name evidence="7" type="ORF">PFICI_03996</name>
</gene>
<dbReference type="PANTHER" id="PTHR46300">
    <property type="entry name" value="P450, PUTATIVE (EUROFUNG)-RELATED-RELATED"/>
    <property type="match status" value="1"/>
</dbReference>
<dbReference type="GO" id="GO:0005506">
    <property type="term" value="F:iron ion binding"/>
    <property type="evidence" value="ECO:0007669"/>
    <property type="project" value="InterPro"/>
</dbReference>
<dbReference type="AlphaFoldDB" id="W3XL37"/>
<dbReference type="GO" id="GO:0020037">
    <property type="term" value="F:heme binding"/>
    <property type="evidence" value="ECO:0007669"/>
    <property type="project" value="InterPro"/>
</dbReference>
<keyword evidence="5 6" id="KW-0349">Heme</keyword>
<accession>W3XL37</accession>
<evidence type="ECO:0008006" key="9">
    <source>
        <dbReference type="Google" id="ProtNLM"/>
    </source>
</evidence>
<evidence type="ECO:0000256" key="1">
    <source>
        <dbReference type="ARBA" id="ARBA00010617"/>
    </source>
</evidence>
<dbReference type="GeneID" id="19269009"/>
<keyword evidence="3 6" id="KW-0560">Oxidoreductase</keyword>
<dbReference type="Proteomes" id="UP000030651">
    <property type="component" value="Unassembled WGS sequence"/>
</dbReference>
<dbReference type="GO" id="GO:0016705">
    <property type="term" value="F:oxidoreductase activity, acting on paired donors, with incorporation or reduction of molecular oxygen"/>
    <property type="evidence" value="ECO:0007669"/>
    <property type="project" value="InterPro"/>
</dbReference>
<dbReference type="Gene3D" id="1.10.630.10">
    <property type="entry name" value="Cytochrome P450"/>
    <property type="match status" value="1"/>
</dbReference>
<comment type="cofactor">
    <cofactor evidence="5">
        <name>heme</name>
        <dbReference type="ChEBI" id="CHEBI:30413"/>
    </cofactor>
</comment>
<evidence type="ECO:0000256" key="5">
    <source>
        <dbReference type="PIRSR" id="PIRSR602401-1"/>
    </source>
</evidence>
<dbReference type="InParanoid" id="W3XL37"/>
<dbReference type="InterPro" id="IPR017972">
    <property type="entry name" value="Cyt_P450_CS"/>
</dbReference>
<dbReference type="EMBL" id="KI912110">
    <property type="protein sequence ID" value="ETS85971.1"/>
    <property type="molecule type" value="Genomic_DNA"/>
</dbReference>
<evidence type="ECO:0000313" key="7">
    <source>
        <dbReference type="EMBL" id="ETS85971.1"/>
    </source>
</evidence>
<dbReference type="InterPro" id="IPR002401">
    <property type="entry name" value="Cyt_P450_E_grp-I"/>
</dbReference>
<dbReference type="PANTHER" id="PTHR46300:SF12">
    <property type="entry name" value="P450, PUTATIVE (EUROFUNG)-RELATED"/>
    <property type="match status" value="1"/>
</dbReference>
<evidence type="ECO:0000256" key="3">
    <source>
        <dbReference type="ARBA" id="ARBA00023002"/>
    </source>
</evidence>
<dbReference type="PROSITE" id="PS00086">
    <property type="entry name" value="CYTOCHROME_P450"/>
    <property type="match status" value="1"/>
</dbReference>
<dbReference type="GO" id="GO:0004497">
    <property type="term" value="F:monooxygenase activity"/>
    <property type="evidence" value="ECO:0007669"/>
    <property type="project" value="UniProtKB-KW"/>
</dbReference>
<dbReference type="OrthoDB" id="1103324at2759"/>
<organism evidence="7 8">
    <name type="scientific">Pestalotiopsis fici (strain W106-1 / CGMCC3.15140)</name>
    <dbReference type="NCBI Taxonomy" id="1229662"/>
    <lineage>
        <taxon>Eukaryota</taxon>
        <taxon>Fungi</taxon>
        <taxon>Dikarya</taxon>
        <taxon>Ascomycota</taxon>
        <taxon>Pezizomycotina</taxon>
        <taxon>Sordariomycetes</taxon>
        <taxon>Xylariomycetidae</taxon>
        <taxon>Amphisphaeriales</taxon>
        <taxon>Sporocadaceae</taxon>
        <taxon>Pestalotiopsis</taxon>
    </lineage>
</organism>